<evidence type="ECO:0000256" key="6">
    <source>
        <dbReference type="ARBA" id="ARBA00022741"/>
    </source>
</evidence>
<dbReference type="PRINTS" id="PR00990">
    <property type="entry name" value="RIBOKINASE"/>
</dbReference>
<dbReference type="SUPFAM" id="SSF53613">
    <property type="entry name" value="Ribokinase-like"/>
    <property type="match status" value="1"/>
</dbReference>
<evidence type="ECO:0000256" key="12">
    <source>
        <dbReference type="HAMAP-Rule" id="MF_01987"/>
    </source>
</evidence>
<comment type="similarity">
    <text evidence="12">Belongs to the carbohydrate kinase PfkB family. Ribokinase subfamily.</text>
</comment>
<organism evidence="14 15">
    <name type="scientific">Rhodococcus kronopolitis</name>
    <dbReference type="NCBI Taxonomy" id="1460226"/>
    <lineage>
        <taxon>Bacteria</taxon>
        <taxon>Bacillati</taxon>
        <taxon>Actinomycetota</taxon>
        <taxon>Actinomycetes</taxon>
        <taxon>Mycobacteriales</taxon>
        <taxon>Nocardiaceae</taxon>
        <taxon>Rhodococcus</taxon>
    </lineage>
</organism>
<dbReference type="PANTHER" id="PTHR10584:SF166">
    <property type="entry name" value="RIBOKINASE"/>
    <property type="match status" value="1"/>
</dbReference>
<sequence length="310" mass="30979">MSTEASAVEAPEIVVVGSANIDTVIRVPRLPTPGETVLGTSVTEFVGGKGANQAVAAARLGRRVSLVGLVGEDAGGAVVRDALRAEGVDTANLRPRAGTSTGIAMIQVDDEGENTVTVVPGANAELDAERVRASELALREARITVLQFEISDEAVVEAVRLAGGTVILNPSPVRPVPGAVMDRVDVLIVNRSELALLAGAPEPATTELAAELAAGVEGPAAVVVTLGADGAVLVRPGGVVVVPAVPVEAVVDPTGAGDTFCGALADALVRGEDLAAAVRWAVRAAAVAVTGPGAQSAMPTRERVLAGASA</sequence>
<evidence type="ECO:0000256" key="1">
    <source>
        <dbReference type="ARBA" id="ARBA00005380"/>
    </source>
</evidence>
<evidence type="ECO:0000256" key="5">
    <source>
        <dbReference type="ARBA" id="ARBA00022723"/>
    </source>
</evidence>
<dbReference type="InterPro" id="IPR011611">
    <property type="entry name" value="PfkB_dom"/>
</dbReference>
<accession>A0ABV9FMG9</accession>
<feature type="binding site" evidence="12">
    <location>
        <position position="291"/>
    </location>
    <ligand>
        <name>K(+)</name>
        <dbReference type="ChEBI" id="CHEBI:29103"/>
    </ligand>
</feature>
<dbReference type="Gene3D" id="3.40.1190.20">
    <property type="match status" value="1"/>
</dbReference>
<evidence type="ECO:0000256" key="11">
    <source>
        <dbReference type="ARBA" id="ARBA00023277"/>
    </source>
</evidence>
<feature type="binding site" evidence="12">
    <location>
        <position position="288"/>
    </location>
    <ligand>
        <name>K(+)</name>
        <dbReference type="ChEBI" id="CHEBI:29103"/>
    </ligand>
</feature>
<feature type="binding site" evidence="12">
    <location>
        <position position="190"/>
    </location>
    <ligand>
        <name>ATP</name>
        <dbReference type="ChEBI" id="CHEBI:30616"/>
    </ligand>
</feature>
<dbReference type="GO" id="GO:0004747">
    <property type="term" value="F:ribokinase activity"/>
    <property type="evidence" value="ECO:0007669"/>
    <property type="project" value="UniProtKB-EC"/>
</dbReference>
<keyword evidence="7 12" id="KW-0418">Kinase</keyword>
<keyword evidence="8 12" id="KW-0067">ATP-binding</keyword>
<feature type="binding site" evidence="12">
    <location>
        <begin position="20"/>
        <end position="22"/>
    </location>
    <ligand>
        <name>substrate</name>
    </ligand>
</feature>
<dbReference type="InterPro" id="IPR002139">
    <property type="entry name" value="Ribo/fructo_kinase"/>
</dbReference>
<feature type="binding site" evidence="12">
    <location>
        <position position="252"/>
    </location>
    <ligand>
        <name>K(+)</name>
        <dbReference type="ChEBI" id="CHEBI:29103"/>
    </ligand>
</feature>
<dbReference type="CDD" id="cd01174">
    <property type="entry name" value="ribokinase"/>
    <property type="match status" value="1"/>
</dbReference>
<dbReference type="InterPro" id="IPR011877">
    <property type="entry name" value="Ribokinase"/>
</dbReference>
<evidence type="ECO:0000313" key="14">
    <source>
        <dbReference type="EMBL" id="MFC4602867.1"/>
    </source>
</evidence>
<keyword evidence="11 12" id="KW-0119">Carbohydrate metabolism</keyword>
<proteinExistence type="inferred from homology"/>
<evidence type="ECO:0000256" key="7">
    <source>
        <dbReference type="ARBA" id="ARBA00022777"/>
    </source>
</evidence>
<evidence type="ECO:0000313" key="15">
    <source>
        <dbReference type="Proteomes" id="UP001595914"/>
    </source>
</evidence>
<comment type="subcellular location">
    <subcellularLocation>
        <location evidence="12">Cytoplasm</location>
    </subcellularLocation>
</comment>
<dbReference type="EC" id="2.7.1.15" evidence="2 12"/>
<feature type="binding site" evidence="12">
    <location>
        <position position="258"/>
    </location>
    <ligand>
        <name>substrate</name>
    </ligand>
</feature>
<keyword evidence="15" id="KW-1185">Reference proteome</keyword>
<dbReference type="HAMAP" id="MF_01987">
    <property type="entry name" value="Ribokinase"/>
    <property type="match status" value="1"/>
</dbReference>
<feature type="binding site" evidence="12">
    <location>
        <begin position="257"/>
        <end position="258"/>
    </location>
    <ligand>
        <name>ATP</name>
        <dbReference type="ChEBI" id="CHEBI:30616"/>
    </ligand>
</feature>
<evidence type="ECO:0000256" key="2">
    <source>
        <dbReference type="ARBA" id="ARBA00012035"/>
    </source>
</evidence>
<feature type="domain" description="Carbohydrate kinase PfkB" evidence="13">
    <location>
        <begin position="12"/>
        <end position="301"/>
    </location>
</feature>
<reference evidence="15" key="1">
    <citation type="journal article" date="2019" name="Int. J. Syst. Evol. Microbiol.">
        <title>The Global Catalogue of Microorganisms (GCM) 10K type strain sequencing project: providing services to taxonomists for standard genome sequencing and annotation.</title>
        <authorList>
            <consortium name="The Broad Institute Genomics Platform"/>
            <consortium name="The Broad Institute Genome Sequencing Center for Infectious Disease"/>
            <person name="Wu L."/>
            <person name="Ma J."/>
        </authorList>
    </citation>
    <scope>NUCLEOTIDE SEQUENCE [LARGE SCALE GENOMIC DNA]</scope>
    <source>
        <strain evidence="15">CCUG 54520</strain>
    </source>
</reference>
<dbReference type="EMBL" id="JBHSFO010000002">
    <property type="protein sequence ID" value="MFC4602867.1"/>
    <property type="molecule type" value="Genomic_DNA"/>
</dbReference>
<comment type="similarity">
    <text evidence="1">Belongs to the carbohydrate kinase pfkB family.</text>
</comment>
<comment type="subunit">
    <text evidence="12">Homodimer.</text>
</comment>
<evidence type="ECO:0000256" key="10">
    <source>
        <dbReference type="ARBA" id="ARBA00022958"/>
    </source>
</evidence>
<keyword evidence="4 12" id="KW-0808">Transferase</keyword>
<feature type="binding site" evidence="12">
    <location>
        <position position="293"/>
    </location>
    <ligand>
        <name>K(+)</name>
        <dbReference type="ChEBI" id="CHEBI:29103"/>
    </ligand>
</feature>
<keyword evidence="9 12" id="KW-0460">Magnesium</keyword>
<dbReference type="InterPro" id="IPR029056">
    <property type="entry name" value="Ribokinase-like"/>
</dbReference>
<keyword evidence="6 12" id="KW-0547">Nucleotide-binding</keyword>
<comment type="activity regulation">
    <text evidence="12">Activated by a monovalent cation that binds near, but not in, the active site. The most likely occupant of the site in vivo is potassium. Ion binding induces a conformational change that may alter substrate affinity.</text>
</comment>
<evidence type="ECO:0000259" key="13">
    <source>
        <dbReference type="Pfam" id="PF00294"/>
    </source>
</evidence>
<evidence type="ECO:0000256" key="9">
    <source>
        <dbReference type="ARBA" id="ARBA00022842"/>
    </source>
</evidence>
<feature type="binding site" evidence="12">
    <location>
        <position position="254"/>
    </location>
    <ligand>
        <name>K(+)</name>
        <dbReference type="ChEBI" id="CHEBI:29103"/>
    </ligand>
</feature>
<evidence type="ECO:0000256" key="8">
    <source>
        <dbReference type="ARBA" id="ARBA00022840"/>
    </source>
</evidence>
<feature type="binding site" evidence="12">
    <location>
        <position position="149"/>
    </location>
    <ligand>
        <name>substrate</name>
    </ligand>
</feature>
<dbReference type="Proteomes" id="UP001595914">
    <property type="component" value="Unassembled WGS sequence"/>
</dbReference>
<feature type="binding site" evidence="12">
    <location>
        <begin position="48"/>
        <end position="52"/>
    </location>
    <ligand>
        <name>substrate</name>
    </ligand>
</feature>
<keyword evidence="10 12" id="KW-0630">Potassium</keyword>
<comment type="pathway">
    <text evidence="12">Carbohydrate metabolism; D-ribose degradation; D-ribose 5-phosphate from beta-D-ribopyranose: step 2/2.</text>
</comment>
<name>A0ABV9FMG9_9NOCA</name>
<keyword evidence="12" id="KW-0963">Cytoplasm</keyword>
<evidence type="ECO:0000256" key="3">
    <source>
        <dbReference type="ARBA" id="ARBA00016943"/>
    </source>
</evidence>
<dbReference type="RefSeq" id="WP_378414408.1">
    <property type="nucleotide sequence ID" value="NZ_JBHSFO010000002.1"/>
</dbReference>
<dbReference type="InterPro" id="IPR002173">
    <property type="entry name" value="Carboh/pur_kinase_PfkB_CS"/>
</dbReference>
<protein>
    <recommendedName>
        <fullName evidence="3 12">Ribokinase</fullName>
        <shortName evidence="12">RK</shortName>
        <ecNumber evidence="2 12">2.7.1.15</ecNumber>
    </recommendedName>
</protein>
<gene>
    <name evidence="12" type="primary">rbsK</name>
    <name evidence="14" type="ORF">ACFO6S_04115</name>
</gene>
<feature type="active site" description="Proton acceptor" evidence="12">
    <location>
        <position position="258"/>
    </location>
</feature>
<dbReference type="PROSITE" id="PS00584">
    <property type="entry name" value="PFKB_KINASES_2"/>
    <property type="match status" value="1"/>
</dbReference>
<comment type="caution">
    <text evidence="14">The sequence shown here is derived from an EMBL/GenBank/DDBJ whole genome shotgun (WGS) entry which is preliminary data.</text>
</comment>
<evidence type="ECO:0000256" key="4">
    <source>
        <dbReference type="ARBA" id="ARBA00022679"/>
    </source>
</evidence>
<comment type="caution">
    <text evidence="12">Lacks conserved residue(s) required for the propagation of feature annotation.</text>
</comment>
<comment type="function">
    <text evidence="12">Catalyzes the phosphorylation of ribose at O-5 in a reaction requiring ATP and magnesium. The resulting D-ribose-5-phosphate can then be used either for sythesis of nucleotides, histidine, and tryptophan, or as a component of the pentose phosphate pathway.</text>
</comment>
<feature type="binding site" evidence="12">
    <location>
        <begin position="225"/>
        <end position="230"/>
    </location>
    <ligand>
        <name>ATP</name>
        <dbReference type="ChEBI" id="CHEBI:30616"/>
    </ligand>
</feature>
<keyword evidence="5 12" id="KW-0479">Metal-binding</keyword>
<comment type="catalytic activity">
    <reaction evidence="12">
        <text>D-ribose + ATP = D-ribose 5-phosphate + ADP + H(+)</text>
        <dbReference type="Rhea" id="RHEA:13697"/>
        <dbReference type="ChEBI" id="CHEBI:15378"/>
        <dbReference type="ChEBI" id="CHEBI:30616"/>
        <dbReference type="ChEBI" id="CHEBI:47013"/>
        <dbReference type="ChEBI" id="CHEBI:78346"/>
        <dbReference type="ChEBI" id="CHEBI:456216"/>
        <dbReference type="EC" id="2.7.1.15"/>
    </reaction>
</comment>
<comment type="cofactor">
    <cofactor evidence="12">
        <name>Mg(2+)</name>
        <dbReference type="ChEBI" id="CHEBI:18420"/>
    </cofactor>
    <text evidence="12">Requires a divalent cation, most likely magnesium in vivo, as an electrophilic catalyst to aid phosphoryl group transfer. It is the chelate of the metal and the nucleotide that is the actual substrate.</text>
</comment>
<dbReference type="PANTHER" id="PTHR10584">
    <property type="entry name" value="SUGAR KINASE"/>
    <property type="match status" value="1"/>
</dbReference>
<dbReference type="Pfam" id="PF00294">
    <property type="entry name" value="PfkB"/>
    <property type="match status" value="1"/>
</dbReference>